<accession>A0A7W7LPW5</accession>
<evidence type="ECO:0000313" key="3">
    <source>
        <dbReference type="Proteomes" id="UP000556084"/>
    </source>
</evidence>
<keyword evidence="3" id="KW-1185">Reference proteome</keyword>
<evidence type="ECO:0000313" key="2">
    <source>
        <dbReference type="EMBL" id="MBB4894235.1"/>
    </source>
</evidence>
<dbReference type="InterPro" id="IPR036291">
    <property type="entry name" value="NAD(P)-bd_dom_sf"/>
</dbReference>
<dbReference type="InterPro" id="IPR050177">
    <property type="entry name" value="Lipid_A_modif_metabolic_enz"/>
</dbReference>
<comment type="caution">
    <text evidence="2">The sequence shown here is derived from an EMBL/GenBank/DDBJ whole genome shotgun (WGS) entry which is preliminary data.</text>
</comment>
<dbReference type="SUPFAM" id="SSF51735">
    <property type="entry name" value="NAD(P)-binding Rossmann-fold domains"/>
    <property type="match status" value="1"/>
</dbReference>
<organism evidence="2 3">
    <name type="scientific">Streptomyces olivoverticillatus</name>
    <dbReference type="NCBI Taxonomy" id="66427"/>
    <lineage>
        <taxon>Bacteria</taxon>
        <taxon>Bacillati</taxon>
        <taxon>Actinomycetota</taxon>
        <taxon>Actinomycetes</taxon>
        <taxon>Kitasatosporales</taxon>
        <taxon>Streptomycetaceae</taxon>
        <taxon>Streptomyces</taxon>
    </lineage>
</organism>
<dbReference type="Proteomes" id="UP000556084">
    <property type="component" value="Unassembled WGS sequence"/>
</dbReference>
<sequence length="295" mass="31164">MRITVLGATGFVGAAVVGKLAQKGARVRAVARRVPETDTRVEWVAADVTDPASLRGLCDDSDVLLHLACYIGPDEERCQAVNVRGTHAVVAEARRAGVGRLVLLSTSAVYGAGPHRGIEVGEVDPEPVSAVSRSRLAAEEPVLAAGGVVLRPGLILGAGDRWVLPAVQDAVRRVPALWDGGRGLLSLVDVDDLARLIARIATVPAAQALAPGVYHAGHPRPVPSGEWIAAMAARGLVEQPVRDWPLDRCLAELRGRPGGVTERQFRLFAQDHWYRSDAVWRAAGVHPGPGPLSAP</sequence>
<gene>
    <name evidence="2" type="ORF">FHS39_003269</name>
</gene>
<protein>
    <submittedName>
        <fullName evidence="2">Nucleoside-diphosphate-sugar epimerase</fullName>
    </submittedName>
</protein>
<name>A0A7W7LPW5_9ACTN</name>
<dbReference type="PANTHER" id="PTHR43245">
    <property type="entry name" value="BIFUNCTIONAL POLYMYXIN RESISTANCE PROTEIN ARNA"/>
    <property type="match status" value="1"/>
</dbReference>
<dbReference type="AlphaFoldDB" id="A0A7W7LPW5"/>
<proteinExistence type="predicted"/>
<dbReference type="Pfam" id="PF01370">
    <property type="entry name" value="Epimerase"/>
    <property type="match status" value="1"/>
</dbReference>
<evidence type="ECO:0000259" key="1">
    <source>
        <dbReference type="Pfam" id="PF01370"/>
    </source>
</evidence>
<dbReference type="Gene3D" id="3.40.50.720">
    <property type="entry name" value="NAD(P)-binding Rossmann-like Domain"/>
    <property type="match status" value="1"/>
</dbReference>
<dbReference type="InterPro" id="IPR001509">
    <property type="entry name" value="Epimerase_deHydtase"/>
</dbReference>
<reference evidence="2 3" key="1">
    <citation type="submission" date="2020-08" db="EMBL/GenBank/DDBJ databases">
        <title>Genomic Encyclopedia of Type Strains, Phase III (KMG-III): the genomes of soil and plant-associated and newly described type strains.</title>
        <authorList>
            <person name="Whitman W."/>
        </authorList>
    </citation>
    <scope>NUCLEOTIDE SEQUENCE [LARGE SCALE GENOMIC DNA]</scope>
    <source>
        <strain evidence="2 3">CECT 3266</strain>
    </source>
</reference>
<feature type="domain" description="NAD-dependent epimerase/dehydratase" evidence="1">
    <location>
        <begin position="3"/>
        <end position="206"/>
    </location>
</feature>
<dbReference type="EMBL" id="JACHJH010000004">
    <property type="protein sequence ID" value="MBB4894235.1"/>
    <property type="molecule type" value="Genomic_DNA"/>
</dbReference>
<dbReference type="RefSeq" id="WP_184350046.1">
    <property type="nucleotide sequence ID" value="NZ_JACHJH010000004.1"/>
</dbReference>